<dbReference type="InterPro" id="IPR016912">
    <property type="entry name" value="Phage_P2_GpU"/>
</dbReference>
<gene>
    <name evidence="1" type="ORF">AFK62_16610</name>
</gene>
<dbReference type="RefSeq" id="WP_053532039.1">
    <property type="nucleotide sequence ID" value="NZ_CP012264.1"/>
</dbReference>
<dbReference type="PIRSF" id="PIRSF029208">
    <property type="entry name" value="Phage_tail_GPU"/>
    <property type="match status" value="1"/>
</dbReference>
<evidence type="ECO:0000313" key="2">
    <source>
        <dbReference type="Proteomes" id="UP000067320"/>
    </source>
</evidence>
<keyword evidence="2" id="KW-1185">Reference proteome</keyword>
<dbReference type="Proteomes" id="UP000067320">
    <property type="component" value="Chromosome"/>
</dbReference>
<protein>
    <submittedName>
        <fullName evidence="1">Phage tail protein</fullName>
    </submittedName>
</protein>
<name>A0ABN4IBW0_9ENTR</name>
<evidence type="ECO:0000313" key="1">
    <source>
        <dbReference type="EMBL" id="ALB64023.1"/>
    </source>
</evidence>
<organism evidence="1 2">
    <name type="scientific">Cronobacter condimenti 1330</name>
    <dbReference type="NCBI Taxonomy" id="1073999"/>
    <lineage>
        <taxon>Bacteria</taxon>
        <taxon>Pseudomonadati</taxon>
        <taxon>Pseudomonadota</taxon>
        <taxon>Gammaproteobacteria</taxon>
        <taxon>Enterobacterales</taxon>
        <taxon>Enterobacteriaceae</taxon>
        <taxon>Cronobacter</taxon>
    </lineage>
</organism>
<sequence>MMLVLGMFVFMRQTLPYQSMQRSVDYRWPSNSRIGRRPSFQFLGVEEEKITLNGALYPEITGGKLSLKAVELMAEEGKAWPLMDGTGVIYGLFVINSVETTGTEFFSDGSPRKIDFVLTLTRVDDSLAALYGDLSQQAQDLVGKAGDTLQKMKTVAGGFF</sequence>
<accession>A0ABN4IBW0</accession>
<reference evidence="2" key="1">
    <citation type="submission" date="2015-09" db="EMBL/GenBank/DDBJ databases">
        <title>Cronobacter genome sequencing and assembly.</title>
        <authorList>
            <person name="Descombes P."/>
            <person name="Baert L."/>
            <person name="Ngom-Bru C."/>
            <person name="Barretto C."/>
        </authorList>
    </citation>
    <scope>NUCLEOTIDE SEQUENCE [LARGE SCALE GENOMIC DNA]</scope>
    <source>
        <strain evidence="2">LMG 26250</strain>
    </source>
</reference>
<proteinExistence type="predicted"/>
<dbReference type="InterPro" id="IPR009734">
    <property type="entry name" value="Myoviridae_GpU"/>
</dbReference>
<reference evidence="1 2" key="2">
    <citation type="journal article" date="2016" name="Genome Announc.">
        <title>Fully Closed Genome Sequences of Five Type Strains of the Genus Cronobacter and One Cronobacter sakazakii Strain.</title>
        <authorList>
            <person name="Moine D."/>
            <person name="Kassam M."/>
            <person name="Baert L."/>
            <person name="Tang Y."/>
            <person name="Barretto C."/>
            <person name="Ngom Bru C."/>
            <person name="Klijn A."/>
            <person name="Descombes P."/>
        </authorList>
    </citation>
    <scope>NUCLEOTIDE SEQUENCE [LARGE SCALE GENOMIC DNA]</scope>
    <source>
        <strain evidence="1 2">LMG 26250</strain>
    </source>
</reference>
<dbReference type="Pfam" id="PF06995">
    <property type="entry name" value="Phage_P2_GpU"/>
    <property type="match status" value="1"/>
</dbReference>
<dbReference type="EMBL" id="CP012264">
    <property type="protein sequence ID" value="ALB64023.1"/>
    <property type="molecule type" value="Genomic_DNA"/>
</dbReference>